<evidence type="ECO:0000313" key="2">
    <source>
        <dbReference type="Proteomes" id="UP000000268"/>
    </source>
</evidence>
<reference evidence="1 2" key="1">
    <citation type="journal article" date="2008" name="Proc. Natl. Acad. Sci. U.S.A.">
        <title>Niche adaptation and genome expansion in the chlorophyll d-producing cyanobacterium Acaryochloris marina.</title>
        <authorList>
            <person name="Swingley W.D."/>
            <person name="Chen M."/>
            <person name="Cheung P.C."/>
            <person name="Conrad A.L."/>
            <person name="Dejesa L.C."/>
            <person name="Hao J."/>
            <person name="Honchak B.M."/>
            <person name="Karbach L.E."/>
            <person name="Kurdoglu A."/>
            <person name="Lahiri S."/>
            <person name="Mastrian S.D."/>
            <person name="Miyashita H."/>
            <person name="Page L."/>
            <person name="Ramakrishna P."/>
            <person name="Satoh S."/>
            <person name="Sattley W.M."/>
            <person name="Shimada Y."/>
            <person name="Taylor H.L."/>
            <person name="Tomo T."/>
            <person name="Tsuchiya T."/>
            <person name="Wang Z.T."/>
            <person name="Raymond J."/>
            <person name="Mimuro M."/>
            <person name="Blankenship R.E."/>
            <person name="Touchman J.W."/>
        </authorList>
    </citation>
    <scope>NUCLEOTIDE SEQUENCE [LARGE SCALE GENOMIC DNA]</scope>
    <source>
        <strain evidence="2">MBIC 11017</strain>
    </source>
</reference>
<dbReference type="KEGG" id="amr:AM1_6012"/>
<gene>
    <name evidence="1" type="ordered locus">AM1_6012</name>
</gene>
<sequence length="37" mass="3955">MGSPKLDAVVLEDWGAAQTGRLTELTAIKTPSERIAE</sequence>
<dbReference type="AlphaFoldDB" id="B0C2Q6"/>
<evidence type="ECO:0000313" key="1">
    <source>
        <dbReference type="EMBL" id="ABW30944.1"/>
    </source>
</evidence>
<dbReference type="STRING" id="329726.AM1_6012"/>
<dbReference type="Proteomes" id="UP000000268">
    <property type="component" value="Chromosome"/>
</dbReference>
<dbReference type="HOGENOM" id="CLU_3338768_0_0_3"/>
<keyword evidence="2" id="KW-1185">Reference proteome</keyword>
<proteinExistence type="predicted"/>
<dbReference type="EMBL" id="CP000828">
    <property type="protein sequence ID" value="ABW30944.1"/>
    <property type="molecule type" value="Genomic_DNA"/>
</dbReference>
<protein>
    <submittedName>
        <fullName evidence="1">Uncharacterized protein</fullName>
    </submittedName>
</protein>
<organism evidence="1 2">
    <name type="scientific">Acaryochloris marina (strain MBIC 11017)</name>
    <dbReference type="NCBI Taxonomy" id="329726"/>
    <lineage>
        <taxon>Bacteria</taxon>
        <taxon>Bacillati</taxon>
        <taxon>Cyanobacteriota</taxon>
        <taxon>Cyanophyceae</taxon>
        <taxon>Acaryochloridales</taxon>
        <taxon>Acaryochloridaceae</taxon>
        <taxon>Acaryochloris</taxon>
    </lineage>
</organism>
<accession>B0C2Q6</accession>
<name>B0C2Q6_ACAM1</name>